<dbReference type="EMBL" id="SIHI01000091">
    <property type="protein sequence ID" value="TWT32565.1"/>
    <property type="molecule type" value="Genomic_DNA"/>
</dbReference>
<sequence length="115" mass="13016">MSTQRSTTNNSCQQDAEFAPVTSTMTDQIHNAWLHAVLDVLEGLHHTCPSCKNGEVKAVFFGDQQSRRGYILAWCDRCNTGIHISRAKANKNVHIESRDPDNPLHKQIPNFRPIF</sequence>
<comment type="caution">
    <text evidence="1">The sequence shown here is derived from an EMBL/GenBank/DDBJ whole genome shotgun (WGS) entry which is preliminary data.</text>
</comment>
<dbReference type="Proteomes" id="UP000317243">
    <property type="component" value="Unassembled WGS sequence"/>
</dbReference>
<evidence type="ECO:0000313" key="1">
    <source>
        <dbReference type="EMBL" id="TWT32565.1"/>
    </source>
</evidence>
<dbReference type="AlphaFoldDB" id="A0A5C5V4E5"/>
<keyword evidence="2" id="KW-1185">Reference proteome</keyword>
<name>A0A5C5V4E5_9PLAN</name>
<proteinExistence type="predicted"/>
<organism evidence="1 2">
    <name type="scientific">Thalassoglobus neptunius</name>
    <dbReference type="NCBI Taxonomy" id="1938619"/>
    <lineage>
        <taxon>Bacteria</taxon>
        <taxon>Pseudomonadati</taxon>
        <taxon>Planctomycetota</taxon>
        <taxon>Planctomycetia</taxon>
        <taxon>Planctomycetales</taxon>
        <taxon>Planctomycetaceae</taxon>
        <taxon>Thalassoglobus</taxon>
    </lineage>
</organism>
<evidence type="ECO:0000313" key="2">
    <source>
        <dbReference type="Proteomes" id="UP000317243"/>
    </source>
</evidence>
<protein>
    <submittedName>
        <fullName evidence="1">Uncharacterized protein</fullName>
    </submittedName>
</protein>
<gene>
    <name evidence="1" type="ORF">KOR42_53790</name>
</gene>
<accession>A0A5C5V4E5</accession>
<reference evidence="1 2" key="1">
    <citation type="submission" date="2019-02" db="EMBL/GenBank/DDBJ databases">
        <title>Deep-cultivation of Planctomycetes and their phenomic and genomic characterization uncovers novel biology.</title>
        <authorList>
            <person name="Wiegand S."/>
            <person name="Jogler M."/>
            <person name="Boedeker C."/>
            <person name="Pinto D."/>
            <person name="Vollmers J."/>
            <person name="Rivas-Marin E."/>
            <person name="Kohn T."/>
            <person name="Peeters S.H."/>
            <person name="Heuer A."/>
            <person name="Rast P."/>
            <person name="Oberbeckmann S."/>
            <person name="Bunk B."/>
            <person name="Jeske O."/>
            <person name="Meyerdierks A."/>
            <person name="Storesund J.E."/>
            <person name="Kallscheuer N."/>
            <person name="Luecker S."/>
            <person name="Lage O.M."/>
            <person name="Pohl T."/>
            <person name="Merkel B.J."/>
            <person name="Hornburger P."/>
            <person name="Mueller R.-W."/>
            <person name="Bruemmer F."/>
            <person name="Labrenz M."/>
            <person name="Spormann A.M."/>
            <person name="Op Den Camp H."/>
            <person name="Overmann J."/>
            <person name="Amann R."/>
            <person name="Jetten M.S.M."/>
            <person name="Mascher T."/>
            <person name="Medema M.H."/>
            <person name="Devos D.P."/>
            <person name="Kaster A.-K."/>
            <person name="Ovreas L."/>
            <person name="Rohde M."/>
            <person name="Galperin M.Y."/>
            <person name="Jogler C."/>
        </authorList>
    </citation>
    <scope>NUCLEOTIDE SEQUENCE [LARGE SCALE GENOMIC DNA]</scope>
    <source>
        <strain evidence="1 2">KOR42</strain>
    </source>
</reference>